<keyword evidence="8" id="KW-1185">Reference proteome</keyword>
<dbReference type="InterPro" id="IPR007889">
    <property type="entry name" value="HTH_Psq"/>
</dbReference>
<reference evidence="7 8" key="2">
    <citation type="submission" date="2018-11" db="EMBL/GenBank/DDBJ databases">
        <authorList>
            <consortium name="Pathogen Informatics"/>
        </authorList>
    </citation>
    <scope>NUCLEOTIDE SEQUENCE [LARGE SCALE GENOMIC DNA]</scope>
</reference>
<feature type="region of interest" description="Disordered" evidence="5">
    <location>
        <begin position="1"/>
        <end position="22"/>
    </location>
</feature>
<evidence type="ECO:0000256" key="4">
    <source>
        <dbReference type="ARBA" id="ARBA00023157"/>
    </source>
</evidence>
<dbReference type="GO" id="GO:0005179">
    <property type="term" value="F:hormone activity"/>
    <property type="evidence" value="ECO:0007669"/>
    <property type="project" value="UniProtKB-KW"/>
</dbReference>
<keyword evidence="4" id="KW-1015">Disulfide bond</keyword>
<dbReference type="AlphaFoldDB" id="A0A158PRC3"/>
<dbReference type="GO" id="GO:0003677">
    <property type="term" value="F:DNA binding"/>
    <property type="evidence" value="ECO:0007669"/>
    <property type="project" value="InterPro"/>
</dbReference>
<comment type="similarity">
    <text evidence="1">Belongs to the stanniocalcin family.</text>
</comment>
<dbReference type="STRING" id="6280.A0A158PRC3"/>
<evidence type="ECO:0000313" key="9">
    <source>
        <dbReference type="WBParaSite" id="BPAG_0000991201-mRNA-1"/>
    </source>
</evidence>
<dbReference type="EMBL" id="UZAD01013168">
    <property type="protein sequence ID" value="VDN91060.1"/>
    <property type="molecule type" value="Genomic_DNA"/>
</dbReference>
<dbReference type="PANTHER" id="PTHR11245:SF6">
    <property type="entry name" value="DUF19 DOMAIN-CONTAINING PROTEIN"/>
    <property type="match status" value="1"/>
</dbReference>
<organism evidence="9">
    <name type="scientific">Brugia pahangi</name>
    <name type="common">Filarial nematode worm</name>
    <dbReference type="NCBI Taxonomy" id="6280"/>
    <lineage>
        <taxon>Eukaryota</taxon>
        <taxon>Metazoa</taxon>
        <taxon>Ecdysozoa</taxon>
        <taxon>Nematoda</taxon>
        <taxon>Chromadorea</taxon>
        <taxon>Rhabditida</taxon>
        <taxon>Spirurina</taxon>
        <taxon>Spiruromorpha</taxon>
        <taxon>Filarioidea</taxon>
        <taxon>Onchocercidae</taxon>
        <taxon>Brugia</taxon>
    </lineage>
</organism>
<name>A0A158PRC3_BRUPA</name>
<gene>
    <name evidence="7" type="ORF">BPAG_LOCUS9874</name>
</gene>
<keyword evidence="3" id="KW-0372">Hormone</keyword>
<evidence type="ECO:0000313" key="8">
    <source>
        <dbReference type="Proteomes" id="UP000278627"/>
    </source>
</evidence>
<dbReference type="GO" id="GO:0006874">
    <property type="term" value="P:intracellular calcium ion homeostasis"/>
    <property type="evidence" value="ECO:0007669"/>
    <property type="project" value="TreeGrafter"/>
</dbReference>
<dbReference type="Proteomes" id="UP000278627">
    <property type="component" value="Unassembled WGS sequence"/>
</dbReference>
<evidence type="ECO:0000256" key="3">
    <source>
        <dbReference type="ARBA" id="ARBA00022702"/>
    </source>
</evidence>
<accession>A0A158PRC3</accession>
<evidence type="ECO:0000256" key="5">
    <source>
        <dbReference type="SAM" id="MobiDB-lite"/>
    </source>
</evidence>
<sequence>MISKRATKRLNEEPENSEISKRRRKTLSFTPFKQVEIPTSWKFDLRKLWEAVRTSVSHCQYVDPYKRERLGNAVFEALSGQKTMKAAATAHKANYFNISEILKLCKDLISNSHCLFMQVCVATVILLAEHMVPFTTLQTYFHRSRARMAKIMNDNDNALPEQIPIPVPLTLSSSDVNNALTEEKFPVEFKKSKRLDALLDVLVSRVVASDACINGTLSPSDFAPRKLGSNKRKPKEVHRITPATATENESLVDFESPNWLTGQSETIQNDPAESNTMKSITAKYNKEEVVAIIRSAISNSSLDEKTKKSVEGIIDGILNKSLNIDDMCAFLTLGPAFANSSVYRVEQNLDIPDRMLHKNKVDFDEAAENHNHVSHLSGNYERLGKMEKCANEVHRFSHYPALQEEALHKAIAMVIRGEYSVSGAASIMELPTSTVHPYVHRVRAALEIFLPQQAETLDRETAADECIQRNGSVSEEVEIVISSLMKIPSYDPEAQKRFHDALSEVLTKDVPVEEVSSKYGIAVAAFQPYITKARVLLGQSPYPTSSNIEDISTELGAKLSNSSEEYVDEENNFNKMLTNTEFLLRNISTGDTVFTIAATVHPNIAEDFSKHENRYNAENMLTKTGESINDNSHTEYLLSGAISDLNKNSNEFDDAIHIQSDEAEIRAKCGKRIENMNSTSSEKIELSTKNTVALHSKTRSDGSDDEFDGFPRSIRGVTKLLSDTKLDKLSTKNYAGTPENLAIKIDKVLRQYRFRGDRKKMRNGILEVLYKSKTLSEACKGNSLAPTTLSTYVRLVKVLINTEKTVSFLCKETNSSRSLYVIYVCIIFVFTYLKGLNGKSAATSYSNKVTNVENGQDSSIWSADSANNGYFEQLTKKVDRNLPMDSPSLAEEDTKTGAEPLVQNVDVMLLHTKPIMNNLESFYKLLIAYLIEQQYRRSEEAQEKMRKSLEYVLLDGLSVAEALRVHKSPTEHVLQVYLSRCREVNRCIKTEFSNFKSNIIRAIRRNFMNDKQDVGAVQMHNNTTRFAKNNIKRFNKRLQNKEHNQLMTTEPTVGTLKHLNLIFSEDFRRPLYDYLKKLSGVNFPIEDSLIIGLAKMVVNGFPISKQIFFADTIWDEWLSNYRKEYPEFG</sequence>
<dbReference type="GO" id="GO:0005615">
    <property type="term" value="C:extracellular space"/>
    <property type="evidence" value="ECO:0007669"/>
    <property type="project" value="TreeGrafter"/>
</dbReference>
<proteinExistence type="inferred from homology"/>
<dbReference type="Pfam" id="PF05225">
    <property type="entry name" value="HTH_psq"/>
    <property type="match status" value="1"/>
</dbReference>
<evidence type="ECO:0000256" key="2">
    <source>
        <dbReference type="ARBA" id="ARBA00011748"/>
    </source>
</evidence>
<evidence type="ECO:0000313" key="7">
    <source>
        <dbReference type="EMBL" id="VDN91060.1"/>
    </source>
</evidence>
<dbReference type="WBParaSite" id="BPAG_0000991201-mRNA-1">
    <property type="protein sequence ID" value="BPAG_0000991201-mRNA-1"/>
    <property type="gene ID" value="BPAG_0000991201"/>
</dbReference>
<reference evidence="9" key="1">
    <citation type="submission" date="2016-04" db="UniProtKB">
        <authorList>
            <consortium name="WormBaseParasite"/>
        </authorList>
    </citation>
    <scope>IDENTIFICATION</scope>
</reference>
<feature type="domain" description="HTH psq-type" evidence="6">
    <location>
        <begin position="404"/>
        <end position="443"/>
    </location>
</feature>
<evidence type="ECO:0000256" key="1">
    <source>
        <dbReference type="ARBA" id="ARBA00008693"/>
    </source>
</evidence>
<evidence type="ECO:0000259" key="6">
    <source>
        <dbReference type="Pfam" id="PF05225"/>
    </source>
</evidence>
<dbReference type="InterPro" id="IPR004978">
    <property type="entry name" value="Stanniocalcin"/>
</dbReference>
<comment type="subunit">
    <text evidence="2">Homodimer; disulfide-linked.</text>
</comment>
<dbReference type="PANTHER" id="PTHR11245">
    <property type="entry name" value="STANNIOCALCIN"/>
    <property type="match status" value="1"/>
</dbReference>
<protein>
    <submittedName>
        <fullName evidence="9">HTH psq-type domain-containing protein</fullName>
    </submittedName>
</protein>